<gene>
    <name evidence="1" type="ORF">ACFFJ8_00050</name>
</gene>
<name>A0ABV6J1Z7_9BACL</name>
<keyword evidence="2" id="KW-1185">Reference proteome</keyword>
<evidence type="ECO:0000313" key="2">
    <source>
        <dbReference type="Proteomes" id="UP001589818"/>
    </source>
</evidence>
<dbReference type="EMBL" id="JBHLVF010000001">
    <property type="protein sequence ID" value="MFC0389756.1"/>
    <property type="molecule type" value="Genomic_DNA"/>
</dbReference>
<evidence type="ECO:0000313" key="1">
    <source>
        <dbReference type="EMBL" id="MFC0389756.1"/>
    </source>
</evidence>
<organism evidence="1 2">
    <name type="scientific">Paenibacillus mendelii</name>
    <dbReference type="NCBI Taxonomy" id="206163"/>
    <lineage>
        <taxon>Bacteria</taxon>
        <taxon>Bacillati</taxon>
        <taxon>Bacillota</taxon>
        <taxon>Bacilli</taxon>
        <taxon>Bacillales</taxon>
        <taxon>Paenibacillaceae</taxon>
        <taxon>Paenibacillus</taxon>
    </lineage>
</organism>
<comment type="caution">
    <text evidence="1">The sequence shown here is derived from an EMBL/GenBank/DDBJ whole genome shotgun (WGS) entry which is preliminary data.</text>
</comment>
<dbReference type="RefSeq" id="WP_204822453.1">
    <property type="nucleotide sequence ID" value="NZ_JANHOF010000019.1"/>
</dbReference>
<sequence length="133" mass="14541">MDPKRIIIMSTLAFAIAVGMWSDEKYAPTASAVPKPDTLPSLSNKSTAPQEDRFLQALGVSSDEAVQEALYSGKSLASIAEDNQLDVQNIIDLQVAELTDQLDERLINGSLAMHEYESHKSELTDIITRSVYG</sequence>
<proteinExistence type="predicted"/>
<protein>
    <submittedName>
        <fullName evidence="1">Uncharacterized protein</fullName>
    </submittedName>
</protein>
<dbReference type="Proteomes" id="UP001589818">
    <property type="component" value="Unassembled WGS sequence"/>
</dbReference>
<reference evidence="1 2" key="1">
    <citation type="submission" date="2024-09" db="EMBL/GenBank/DDBJ databases">
        <authorList>
            <person name="Sun Q."/>
            <person name="Mori K."/>
        </authorList>
    </citation>
    <scope>NUCLEOTIDE SEQUENCE [LARGE SCALE GENOMIC DNA]</scope>
    <source>
        <strain evidence="1 2">CCM 4839</strain>
    </source>
</reference>
<accession>A0ABV6J1Z7</accession>